<name>A0ABQ3NDC8_STRVG</name>
<organism evidence="4 5">
    <name type="scientific">Streptomyces virginiae</name>
    <name type="common">Streptomyces cinnamonensis</name>
    <dbReference type="NCBI Taxonomy" id="1961"/>
    <lineage>
        <taxon>Bacteria</taxon>
        <taxon>Bacillati</taxon>
        <taxon>Actinomycetota</taxon>
        <taxon>Actinomycetes</taxon>
        <taxon>Kitasatosporales</taxon>
        <taxon>Streptomycetaceae</taxon>
        <taxon>Streptomyces</taxon>
    </lineage>
</organism>
<feature type="region of interest" description="Disordered" evidence="1">
    <location>
        <begin position="238"/>
        <end position="275"/>
    </location>
</feature>
<sequence>MRTALRTSAVTVALAGAMLLPAAGAAFAAPATNPQSASAPASDNSRYEGEPVYIGEGLVAVLRNKAEGPEAWIREVGPQWKPGDDYMVRVVTKLDRTLPHDRAKGLDLELTKAASARPVLVVTAADGSAKSYPLPAGEASTDCRVGPVGQEIGAGMSAELYLSELGPKVLLFEAGDGGRSFAQLDRTHPSLPESAGFVARIVNPSGAKPVFEWKTQGGNDTVGRVAFPAFPKGCKPSYAFTDDKPVTKPTTPAPASTPAPVKPQTAGQTSVVPKGPVAAGAELPVETAADTVDTVDTATMTAGAALIAAFGALAASVVLRRRTTRG</sequence>
<evidence type="ECO:0000256" key="1">
    <source>
        <dbReference type="SAM" id="MobiDB-lite"/>
    </source>
</evidence>
<gene>
    <name evidence="4" type="ORF">Scinn_02240</name>
</gene>
<feature type="signal peptide" evidence="3">
    <location>
        <begin position="1"/>
        <end position="28"/>
    </location>
</feature>
<keyword evidence="2" id="KW-0472">Membrane</keyword>
<accession>A0ABQ3NDC8</accession>
<feature type="compositionally biased region" description="Pro residues" evidence="1">
    <location>
        <begin position="251"/>
        <end position="261"/>
    </location>
</feature>
<dbReference type="EMBL" id="BNDV01000002">
    <property type="protein sequence ID" value="GHI10761.1"/>
    <property type="molecule type" value="Genomic_DNA"/>
</dbReference>
<keyword evidence="2" id="KW-1133">Transmembrane helix</keyword>
<evidence type="ECO:0000256" key="3">
    <source>
        <dbReference type="SAM" id="SignalP"/>
    </source>
</evidence>
<feature type="chain" id="PRO_5045041913" description="Gram-positive cocci surface proteins LPxTG domain-containing protein" evidence="3">
    <location>
        <begin position="29"/>
        <end position="326"/>
    </location>
</feature>
<keyword evidence="3" id="KW-0732">Signal</keyword>
<keyword evidence="5" id="KW-1185">Reference proteome</keyword>
<proteinExistence type="predicted"/>
<feature type="transmembrane region" description="Helical" evidence="2">
    <location>
        <begin position="300"/>
        <end position="319"/>
    </location>
</feature>
<evidence type="ECO:0000256" key="2">
    <source>
        <dbReference type="SAM" id="Phobius"/>
    </source>
</evidence>
<dbReference type="RefSeq" id="WP_191869931.1">
    <property type="nucleotide sequence ID" value="NZ_BMRU01000045.1"/>
</dbReference>
<evidence type="ECO:0000313" key="5">
    <source>
        <dbReference type="Proteomes" id="UP000660554"/>
    </source>
</evidence>
<protein>
    <recommendedName>
        <fullName evidence="6">Gram-positive cocci surface proteins LPxTG domain-containing protein</fullName>
    </recommendedName>
</protein>
<comment type="caution">
    <text evidence="4">The sequence shown here is derived from an EMBL/GenBank/DDBJ whole genome shotgun (WGS) entry which is preliminary data.</text>
</comment>
<dbReference type="GeneID" id="86956489"/>
<dbReference type="Proteomes" id="UP000660554">
    <property type="component" value="Unassembled WGS sequence"/>
</dbReference>
<evidence type="ECO:0008006" key="6">
    <source>
        <dbReference type="Google" id="ProtNLM"/>
    </source>
</evidence>
<reference evidence="5" key="1">
    <citation type="submission" date="2020-09" db="EMBL/GenBank/DDBJ databases">
        <title>Whole genome shotgun sequence of Streptomyces cinnamonensis NBRC 15873.</title>
        <authorList>
            <person name="Komaki H."/>
            <person name="Tamura T."/>
        </authorList>
    </citation>
    <scope>NUCLEOTIDE SEQUENCE [LARGE SCALE GENOMIC DNA]</scope>
    <source>
        <strain evidence="5">NBRC 15873</strain>
    </source>
</reference>
<evidence type="ECO:0000313" key="4">
    <source>
        <dbReference type="EMBL" id="GHI10761.1"/>
    </source>
</evidence>
<keyword evidence="2" id="KW-0812">Transmembrane</keyword>